<evidence type="ECO:0000313" key="4">
    <source>
        <dbReference type="EMBL" id="RWR81064.1"/>
    </source>
</evidence>
<evidence type="ECO:0000256" key="1">
    <source>
        <dbReference type="ARBA" id="ARBA00022837"/>
    </source>
</evidence>
<feature type="transmembrane region" description="Helical" evidence="2">
    <location>
        <begin position="331"/>
        <end position="352"/>
    </location>
</feature>
<dbReference type="Gene3D" id="1.10.238.10">
    <property type="entry name" value="EF-hand"/>
    <property type="match status" value="2"/>
</dbReference>
<accession>A0A443NRB6</accession>
<reference evidence="4 5" key="1">
    <citation type="journal article" date="2019" name="Nat. Plants">
        <title>Stout camphor tree genome fills gaps in understanding of flowering plant genome evolution.</title>
        <authorList>
            <person name="Chaw S.M."/>
            <person name="Liu Y.C."/>
            <person name="Wu Y.W."/>
            <person name="Wang H.Y."/>
            <person name="Lin C.I."/>
            <person name="Wu C.S."/>
            <person name="Ke H.M."/>
            <person name="Chang L.Y."/>
            <person name="Hsu C.Y."/>
            <person name="Yang H.T."/>
            <person name="Sudianto E."/>
            <person name="Hsu M.H."/>
            <person name="Wu K.P."/>
            <person name="Wang L.N."/>
            <person name="Leebens-Mack J.H."/>
            <person name="Tsai I.J."/>
        </authorList>
    </citation>
    <scope>NUCLEOTIDE SEQUENCE [LARGE SCALE GENOMIC DNA]</scope>
    <source>
        <strain evidence="5">cv. Chaw 1501</strain>
        <tissue evidence="4">Young leaves</tissue>
    </source>
</reference>
<keyword evidence="1" id="KW-0106">Calcium</keyword>
<dbReference type="AlphaFoldDB" id="A0A443NRB6"/>
<dbReference type="InterPro" id="IPR002048">
    <property type="entry name" value="EF_hand_dom"/>
</dbReference>
<dbReference type="OrthoDB" id="8785703at2759"/>
<dbReference type="Pfam" id="PF13202">
    <property type="entry name" value="EF-hand_5"/>
    <property type="match status" value="1"/>
</dbReference>
<protein>
    <submittedName>
        <fullName evidence="4">Ca2+ sensor EF-Hand superfamily</fullName>
    </submittedName>
</protein>
<sequence length="360" mass="41175">MEEIRRAGLAYYNNMSSLEKERVKQEFDSYDADRNGWISFPEVFNQYARSMPSGNIGSLFRMIDTDGNGFLDFWEFVTLYYVINSRPLCNGCRRIVMGLYFCCVRCWEMHVSSGRAAVQPYELCSDCYYSRNFIHEHQEFLDNFVLLRSRTQENRREEKALEAGRLYFRSLTGPELNVAHKLFREMDQNGDGQVHSNEVILFLARKGVPSTEAPRVFENMGMMRNSYLTLEEVVAVWYVVVMRPVCNCCKVMIMGSYYICVACFHSSSNDGDAHTYDLCPGCYSTGNYYHQHQHRIFLDNYALLHLKKGSRVSSSTGALGRLNERWPLRKMLRFIAAAALNAVLGGAVSAAVPAGSCSIM</sequence>
<keyword evidence="5" id="KW-1185">Reference proteome</keyword>
<dbReference type="SUPFAM" id="SSF47473">
    <property type="entry name" value="EF-hand"/>
    <property type="match status" value="1"/>
</dbReference>
<dbReference type="Pfam" id="PF13499">
    <property type="entry name" value="EF-hand_7"/>
    <property type="match status" value="1"/>
</dbReference>
<dbReference type="InterPro" id="IPR018247">
    <property type="entry name" value="EF_Hand_1_Ca_BS"/>
</dbReference>
<gene>
    <name evidence="4" type="ORF">CKAN_00973100</name>
</gene>
<keyword evidence="2" id="KW-1133">Transmembrane helix</keyword>
<dbReference type="EMBL" id="QPKB01000003">
    <property type="protein sequence ID" value="RWR81064.1"/>
    <property type="molecule type" value="Genomic_DNA"/>
</dbReference>
<name>A0A443NRB6_9MAGN</name>
<feature type="domain" description="EF-hand" evidence="3">
    <location>
        <begin position="51"/>
        <end position="86"/>
    </location>
</feature>
<dbReference type="CDD" id="cd00051">
    <property type="entry name" value="EFh"/>
    <property type="match status" value="1"/>
</dbReference>
<evidence type="ECO:0000259" key="3">
    <source>
        <dbReference type="PROSITE" id="PS50222"/>
    </source>
</evidence>
<proteinExistence type="predicted"/>
<keyword evidence="2" id="KW-0812">Transmembrane</keyword>
<dbReference type="SUPFAM" id="SSF57850">
    <property type="entry name" value="RING/U-box"/>
    <property type="match status" value="1"/>
</dbReference>
<dbReference type="GO" id="GO:0005509">
    <property type="term" value="F:calcium ion binding"/>
    <property type="evidence" value="ECO:0007669"/>
    <property type="project" value="InterPro"/>
</dbReference>
<dbReference type="SMART" id="SM00054">
    <property type="entry name" value="EFh"/>
    <property type="match status" value="3"/>
</dbReference>
<dbReference type="PROSITE" id="PS50222">
    <property type="entry name" value="EF_HAND_2"/>
    <property type="match status" value="2"/>
</dbReference>
<dbReference type="InterPro" id="IPR011992">
    <property type="entry name" value="EF-hand-dom_pair"/>
</dbReference>
<organism evidence="4 5">
    <name type="scientific">Cinnamomum micranthum f. kanehirae</name>
    <dbReference type="NCBI Taxonomy" id="337451"/>
    <lineage>
        <taxon>Eukaryota</taxon>
        <taxon>Viridiplantae</taxon>
        <taxon>Streptophyta</taxon>
        <taxon>Embryophyta</taxon>
        <taxon>Tracheophyta</taxon>
        <taxon>Spermatophyta</taxon>
        <taxon>Magnoliopsida</taxon>
        <taxon>Magnoliidae</taxon>
        <taxon>Laurales</taxon>
        <taxon>Lauraceae</taxon>
        <taxon>Cinnamomum</taxon>
    </lineage>
</organism>
<dbReference type="Proteomes" id="UP000283530">
    <property type="component" value="Unassembled WGS sequence"/>
</dbReference>
<evidence type="ECO:0000313" key="5">
    <source>
        <dbReference type="Proteomes" id="UP000283530"/>
    </source>
</evidence>
<dbReference type="PROSITE" id="PS00018">
    <property type="entry name" value="EF_HAND_1"/>
    <property type="match status" value="1"/>
</dbReference>
<evidence type="ECO:0000256" key="2">
    <source>
        <dbReference type="SAM" id="Phobius"/>
    </source>
</evidence>
<comment type="caution">
    <text evidence="4">The sequence shown here is derived from an EMBL/GenBank/DDBJ whole genome shotgun (WGS) entry which is preliminary data.</text>
</comment>
<feature type="domain" description="EF-hand" evidence="3">
    <location>
        <begin position="174"/>
        <end position="209"/>
    </location>
</feature>
<keyword evidence="2" id="KW-0472">Membrane</keyword>
<dbReference type="STRING" id="337451.A0A443NRB6"/>